<name>A0AAN6LRL3_9PLEO</name>
<evidence type="ECO:0000313" key="2">
    <source>
        <dbReference type="Proteomes" id="UP001280581"/>
    </source>
</evidence>
<gene>
    <name evidence="1" type="ORF">GRF29_154g590402</name>
</gene>
<proteinExistence type="predicted"/>
<sequence length="103" mass="11670">ADRAEFQWLHNVQLIGKASSFHTQNMMNPIDESSFSDAEHGNIILSDVASWSVLDSDCFYMRDSVYRALDEDSSGDVIFPLHEKCVQLAYRVLDFRCGGYTKG</sequence>
<evidence type="ECO:0000313" key="1">
    <source>
        <dbReference type="EMBL" id="KAK3202752.1"/>
    </source>
</evidence>
<accession>A0AAN6LRL3</accession>
<dbReference type="AlphaFoldDB" id="A0AAN6LRL3"/>
<feature type="non-terminal residue" evidence="1">
    <location>
        <position position="1"/>
    </location>
</feature>
<keyword evidence="2" id="KW-1185">Reference proteome</keyword>
<protein>
    <submittedName>
        <fullName evidence="1">Uncharacterized protein</fullName>
    </submittedName>
</protein>
<dbReference type="EMBL" id="WVTA01000013">
    <property type="protein sequence ID" value="KAK3202752.1"/>
    <property type="molecule type" value="Genomic_DNA"/>
</dbReference>
<comment type="caution">
    <text evidence="1">The sequence shown here is derived from an EMBL/GenBank/DDBJ whole genome shotgun (WGS) entry which is preliminary data.</text>
</comment>
<reference evidence="1 2" key="1">
    <citation type="submission" date="2021-02" db="EMBL/GenBank/DDBJ databases">
        <title>Genome assembly of Pseudopithomyces chartarum.</title>
        <authorList>
            <person name="Jauregui R."/>
            <person name="Singh J."/>
            <person name="Voisey C."/>
        </authorList>
    </citation>
    <scope>NUCLEOTIDE SEQUENCE [LARGE SCALE GENOMIC DNA]</scope>
    <source>
        <strain evidence="1 2">AGR01</strain>
    </source>
</reference>
<organism evidence="1 2">
    <name type="scientific">Pseudopithomyces chartarum</name>
    <dbReference type="NCBI Taxonomy" id="1892770"/>
    <lineage>
        <taxon>Eukaryota</taxon>
        <taxon>Fungi</taxon>
        <taxon>Dikarya</taxon>
        <taxon>Ascomycota</taxon>
        <taxon>Pezizomycotina</taxon>
        <taxon>Dothideomycetes</taxon>
        <taxon>Pleosporomycetidae</taxon>
        <taxon>Pleosporales</taxon>
        <taxon>Massarineae</taxon>
        <taxon>Didymosphaeriaceae</taxon>
        <taxon>Pseudopithomyces</taxon>
    </lineage>
</organism>
<dbReference type="Proteomes" id="UP001280581">
    <property type="component" value="Unassembled WGS sequence"/>
</dbReference>